<dbReference type="Proteomes" id="UP001267426">
    <property type="component" value="Unassembled WGS sequence"/>
</dbReference>
<dbReference type="InterPro" id="IPR044878">
    <property type="entry name" value="UbiA_sf"/>
</dbReference>
<evidence type="ECO:0000256" key="4">
    <source>
        <dbReference type="ARBA" id="ARBA00022679"/>
    </source>
</evidence>
<dbReference type="RefSeq" id="WP_311665369.1">
    <property type="nucleotide sequence ID" value="NZ_JAVRHT010000044.1"/>
</dbReference>
<sequence>MARLTAPPPTPAPPAGVGLWLEAARPKTLPAAIAPVLVGIGLAWEAGAFHALAAACALAGAVLIQIGTNYSNDAEDFVRGADTEARKGPRRATASGAVTAVQMRAAAAVAFALAVAAGGFLIWRGGWPVLALGLVSIASGVAYTAGRYALAYTGLADVFVLVFFGPVAVGGTYYVQALDLPAWVLVAGLGPGFLATAILIANNVRDVEEDRAANKRTLAVRFGRGFGVRLYNACLSGALVVPAALALVSRDHVGVLAASALVAVLGRRLGRTLAVSDDPAVLNPLLGKTAGLLFLYSVAFALGWALT</sequence>
<dbReference type="PANTHER" id="PTHR13929:SF0">
    <property type="entry name" value="UBIA PRENYLTRANSFERASE DOMAIN-CONTAINING PROTEIN 1"/>
    <property type="match status" value="1"/>
</dbReference>
<keyword evidence="3 8" id="KW-1003">Cell membrane</keyword>
<reference evidence="10 11" key="1">
    <citation type="submission" date="2023-09" db="EMBL/GenBank/DDBJ databases">
        <authorList>
            <person name="Rey-Velasco X."/>
        </authorList>
    </citation>
    <scope>NUCLEOTIDE SEQUENCE [LARGE SCALE GENOMIC DNA]</scope>
    <source>
        <strain evidence="10 11">F394</strain>
    </source>
</reference>
<dbReference type="PANTHER" id="PTHR13929">
    <property type="entry name" value="1,4-DIHYDROXY-2-NAPHTHOATE OCTAPRENYLTRANSFERASE"/>
    <property type="match status" value="1"/>
</dbReference>
<feature type="transmembrane region" description="Helical" evidence="8">
    <location>
        <begin position="226"/>
        <end position="247"/>
    </location>
</feature>
<dbReference type="Gene3D" id="1.10.357.140">
    <property type="entry name" value="UbiA prenyltransferase"/>
    <property type="match status" value="1"/>
</dbReference>
<comment type="caution">
    <text evidence="10">The sequence shown here is derived from an EMBL/GenBank/DDBJ whole genome shotgun (WGS) entry which is preliminary data.</text>
</comment>
<keyword evidence="5 8" id="KW-0812">Transmembrane</keyword>
<dbReference type="EC" id="2.5.1.74" evidence="8 9"/>
<dbReference type="InterPro" id="IPR004657">
    <property type="entry name" value="MenA"/>
</dbReference>
<gene>
    <name evidence="8" type="primary">menA</name>
    <name evidence="10" type="ORF">RM540_14465</name>
</gene>
<keyword evidence="4 8" id="KW-0808">Transferase</keyword>
<dbReference type="NCBIfam" id="TIGR00751">
    <property type="entry name" value="menA"/>
    <property type="match status" value="1"/>
</dbReference>
<evidence type="ECO:0000313" key="10">
    <source>
        <dbReference type="EMBL" id="MDT0632958.1"/>
    </source>
</evidence>
<comment type="subcellular location">
    <subcellularLocation>
        <location evidence="8">Cell membrane</location>
        <topology evidence="8">Multi-pass membrane protein</topology>
    </subcellularLocation>
    <subcellularLocation>
        <location evidence="1">Membrane</location>
        <topology evidence="1">Multi-pass membrane protein</topology>
    </subcellularLocation>
</comment>
<dbReference type="EMBL" id="JAVRHT010000044">
    <property type="protein sequence ID" value="MDT0632958.1"/>
    <property type="molecule type" value="Genomic_DNA"/>
</dbReference>
<accession>A0ABU3BUI4</accession>
<evidence type="ECO:0000256" key="7">
    <source>
        <dbReference type="ARBA" id="ARBA00023136"/>
    </source>
</evidence>
<keyword evidence="2 8" id="KW-0474">Menaquinone biosynthesis</keyword>
<dbReference type="InterPro" id="IPR000537">
    <property type="entry name" value="UbiA_prenyltransferase"/>
</dbReference>
<feature type="transmembrane region" description="Helical" evidence="8">
    <location>
        <begin position="158"/>
        <end position="176"/>
    </location>
</feature>
<evidence type="ECO:0000256" key="2">
    <source>
        <dbReference type="ARBA" id="ARBA00022428"/>
    </source>
</evidence>
<evidence type="ECO:0000256" key="9">
    <source>
        <dbReference type="NCBIfam" id="TIGR00751"/>
    </source>
</evidence>
<dbReference type="HAMAP" id="MF_01937">
    <property type="entry name" value="MenA_1"/>
    <property type="match status" value="1"/>
</dbReference>
<comment type="catalytic activity">
    <reaction evidence="8">
        <text>an all-trans-polyprenyl diphosphate + 1,4-dihydroxy-2-naphthoate + H(+) = a 2-demethylmenaquinol + CO2 + diphosphate</text>
        <dbReference type="Rhea" id="RHEA:26478"/>
        <dbReference type="Rhea" id="RHEA-COMP:9563"/>
        <dbReference type="Rhea" id="RHEA-COMP:9564"/>
        <dbReference type="ChEBI" id="CHEBI:11173"/>
        <dbReference type="ChEBI" id="CHEBI:15378"/>
        <dbReference type="ChEBI" id="CHEBI:16526"/>
        <dbReference type="ChEBI" id="CHEBI:33019"/>
        <dbReference type="ChEBI" id="CHEBI:55437"/>
        <dbReference type="ChEBI" id="CHEBI:58914"/>
        <dbReference type="EC" id="2.5.1.74"/>
    </reaction>
</comment>
<feature type="transmembrane region" description="Helical" evidence="8">
    <location>
        <begin position="282"/>
        <end position="306"/>
    </location>
</feature>
<proteinExistence type="inferred from homology"/>
<organism evidence="10 11">
    <name type="scientific">Rubrivirga litoralis</name>
    <dbReference type="NCBI Taxonomy" id="3075598"/>
    <lineage>
        <taxon>Bacteria</taxon>
        <taxon>Pseudomonadati</taxon>
        <taxon>Rhodothermota</taxon>
        <taxon>Rhodothermia</taxon>
        <taxon>Rhodothermales</taxon>
        <taxon>Rubricoccaceae</taxon>
        <taxon>Rubrivirga</taxon>
    </lineage>
</organism>
<evidence type="ECO:0000256" key="8">
    <source>
        <dbReference type="HAMAP-Rule" id="MF_01937"/>
    </source>
</evidence>
<evidence type="ECO:0000256" key="5">
    <source>
        <dbReference type="ARBA" id="ARBA00022692"/>
    </source>
</evidence>
<dbReference type="Pfam" id="PF01040">
    <property type="entry name" value="UbiA"/>
    <property type="match status" value="1"/>
</dbReference>
<protein>
    <recommendedName>
        <fullName evidence="8 9">1,4-dihydroxy-2-naphthoate octaprenyltransferase</fullName>
        <shortName evidence="8">DHNA-octaprenyltransferase</shortName>
        <ecNumber evidence="8 9">2.5.1.74</ecNumber>
    </recommendedName>
</protein>
<name>A0ABU3BUI4_9BACT</name>
<evidence type="ECO:0000256" key="1">
    <source>
        <dbReference type="ARBA" id="ARBA00004141"/>
    </source>
</evidence>
<dbReference type="GO" id="GO:0046428">
    <property type="term" value="F:1,4-dihydroxy-2-naphthoate polyprenyltransferase activity"/>
    <property type="evidence" value="ECO:0007669"/>
    <property type="project" value="UniProtKB-EC"/>
</dbReference>
<comment type="similarity">
    <text evidence="8">Belongs to the MenA family. Type 1 subfamily.</text>
</comment>
<feature type="transmembrane region" description="Helical" evidence="8">
    <location>
        <begin position="105"/>
        <end position="123"/>
    </location>
</feature>
<evidence type="ECO:0000256" key="3">
    <source>
        <dbReference type="ARBA" id="ARBA00022475"/>
    </source>
</evidence>
<evidence type="ECO:0000313" key="11">
    <source>
        <dbReference type="Proteomes" id="UP001267426"/>
    </source>
</evidence>
<dbReference type="CDD" id="cd13962">
    <property type="entry name" value="PT_UbiA_UBIAD1"/>
    <property type="match status" value="1"/>
</dbReference>
<dbReference type="InterPro" id="IPR026046">
    <property type="entry name" value="UBIAD1"/>
</dbReference>
<dbReference type="NCBIfam" id="NF004751">
    <property type="entry name" value="PRK06080.1-3"/>
    <property type="match status" value="1"/>
</dbReference>
<feature type="transmembrane region" description="Helical" evidence="8">
    <location>
        <begin position="182"/>
        <end position="205"/>
    </location>
</feature>
<dbReference type="PIRSF" id="PIRSF005355">
    <property type="entry name" value="UBIAD1"/>
    <property type="match status" value="1"/>
</dbReference>
<keyword evidence="7 8" id="KW-0472">Membrane</keyword>
<keyword evidence="6 8" id="KW-1133">Transmembrane helix</keyword>
<keyword evidence="11" id="KW-1185">Reference proteome</keyword>
<comment type="function">
    <text evidence="8">Conversion of 1,4-dihydroxy-2-naphthoate (DHNA) to demethylmenaquinone (DMK).</text>
</comment>
<comment type="pathway">
    <text evidence="8">Quinol/quinone metabolism; menaquinone biosynthesis; menaquinol from 1,4-dihydroxy-2-naphthoate: step 1/2.</text>
</comment>
<evidence type="ECO:0000256" key="6">
    <source>
        <dbReference type="ARBA" id="ARBA00022989"/>
    </source>
</evidence>
<feature type="transmembrane region" description="Helical" evidence="8">
    <location>
        <begin position="129"/>
        <end position="146"/>
    </location>
</feature>